<protein>
    <submittedName>
        <fullName evidence="2">Uncharacterized protein</fullName>
    </submittedName>
</protein>
<comment type="caution">
    <text evidence="2">The sequence shown here is derived from an EMBL/GenBank/DDBJ whole genome shotgun (WGS) entry which is preliminary data.</text>
</comment>
<dbReference type="AlphaFoldDB" id="X1B7B2"/>
<evidence type="ECO:0000313" key="2">
    <source>
        <dbReference type="EMBL" id="GAG91664.1"/>
    </source>
</evidence>
<gene>
    <name evidence="2" type="ORF">S01H4_48432</name>
</gene>
<dbReference type="EMBL" id="BART01027304">
    <property type="protein sequence ID" value="GAG91664.1"/>
    <property type="molecule type" value="Genomic_DNA"/>
</dbReference>
<keyword evidence="1" id="KW-0812">Transmembrane</keyword>
<feature type="transmembrane region" description="Helical" evidence="1">
    <location>
        <begin position="66"/>
        <end position="93"/>
    </location>
</feature>
<name>X1B7B2_9ZZZZ</name>
<proteinExistence type="predicted"/>
<evidence type="ECO:0000256" key="1">
    <source>
        <dbReference type="SAM" id="Phobius"/>
    </source>
</evidence>
<keyword evidence="1" id="KW-1133">Transmembrane helix</keyword>
<feature type="transmembrane region" description="Helical" evidence="1">
    <location>
        <begin position="127"/>
        <end position="149"/>
    </location>
</feature>
<keyword evidence="1" id="KW-0472">Membrane</keyword>
<accession>X1B7B2</accession>
<organism evidence="2">
    <name type="scientific">marine sediment metagenome</name>
    <dbReference type="NCBI Taxonomy" id="412755"/>
    <lineage>
        <taxon>unclassified sequences</taxon>
        <taxon>metagenomes</taxon>
        <taxon>ecological metagenomes</taxon>
    </lineage>
</organism>
<sequence length="171" mass="19869">MLNDQVKNEFSNFGSKMYIIGICAILLIIPFVNIIASIIFFIYVIKSLGDIKRVYNQLKDKHLQDYRIYYIISFVVILVGAIVTSLLIINLIYEINEINEWVKNGDINKEDAQKWINELMINFQTSLVTLMIIEVLFTSILQTLAWHNLNIFFKENNSMFPEIIANDAIRG</sequence>
<feature type="transmembrane region" description="Helical" evidence="1">
    <location>
        <begin position="17"/>
        <end position="45"/>
    </location>
</feature>
<feature type="non-terminal residue" evidence="2">
    <location>
        <position position="171"/>
    </location>
</feature>
<reference evidence="2" key="1">
    <citation type="journal article" date="2014" name="Front. Microbiol.">
        <title>High frequency of phylogenetically diverse reductive dehalogenase-homologous genes in deep subseafloor sedimentary metagenomes.</title>
        <authorList>
            <person name="Kawai M."/>
            <person name="Futagami T."/>
            <person name="Toyoda A."/>
            <person name="Takaki Y."/>
            <person name="Nishi S."/>
            <person name="Hori S."/>
            <person name="Arai W."/>
            <person name="Tsubouchi T."/>
            <person name="Morono Y."/>
            <person name="Uchiyama I."/>
            <person name="Ito T."/>
            <person name="Fujiyama A."/>
            <person name="Inagaki F."/>
            <person name="Takami H."/>
        </authorList>
    </citation>
    <scope>NUCLEOTIDE SEQUENCE</scope>
    <source>
        <strain evidence="2">Expedition CK06-06</strain>
    </source>
</reference>